<comment type="caution">
    <text evidence="2">The sequence shown here is derived from an EMBL/GenBank/DDBJ whole genome shotgun (WGS) entry which is preliminary data.</text>
</comment>
<evidence type="ECO:0000313" key="3">
    <source>
        <dbReference type="Proteomes" id="UP000314294"/>
    </source>
</evidence>
<evidence type="ECO:0000313" key="2">
    <source>
        <dbReference type="EMBL" id="TNN89025.1"/>
    </source>
</evidence>
<evidence type="ECO:0000256" key="1">
    <source>
        <dbReference type="SAM" id="MobiDB-lite"/>
    </source>
</evidence>
<feature type="region of interest" description="Disordered" evidence="1">
    <location>
        <begin position="102"/>
        <end position="133"/>
    </location>
</feature>
<name>A0A4Z2JFI9_9TELE</name>
<accession>A0A4Z2JFI9</accession>
<proteinExistence type="predicted"/>
<feature type="region of interest" description="Disordered" evidence="1">
    <location>
        <begin position="27"/>
        <end position="76"/>
    </location>
</feature>
<protein>
    <submittedName>
        <fullName evidence="2">Uncharacterized protein</fullName>
    </submittedName>
</protein>
<dbReference type="AlphaFoldDB" id="A0A4Z2JFI9"/>
<reference evidence="2 3" key="1">
    <citation type="submission" date="2019-03" db="EMBL/GenBank/DDBJ databases">
        <title>First draft genome of Liparis tanakae, snailfish: a comprehensive survey of snailfish specific genes.</title>
        <authorList>
            <person name="Kim W."/>
            <person name="Song I."/>
            <person name="Jeong J.-H."/>
            <person name="Kim D."/>
            <person name="Kim S."/>
            <person name="Ryu S."/>
            <person name="Song J.Y."/>
            <person name="Lee S.K."/>
        </authorList>
    </citation>
    <scope>NUCLEOTIDE SEQUENCE [LARGE SCALE GENOMIC DNA]</scope>
    <source>
        <tissue evidence="2">Muscle</tissue>
    </source>
</reference>
<dbReference type="Proteomes" id="UP000314294">
    <property type="component" value="Unassembled WGS sequence"/>
</dbReference>
<gene>
    <name evidence="2" type="ORF">EYF80_000904</name>
</gene>
<organism evidence="2 3">
    <name type="scientific">Liparis tanakae</name>
    <name type="common">Tanaka's snailfish</name>
    <dbReference type="NCBI Taxonomy" id="230148"/>
    <lineage>
        <taxon>Eukaryota</taxon>
        <taxon>Metazoa</taxon>
        <taxon>Chordata</taxon>
        <taxon>Craniata</taxon>
        <taxon>Vertebrata</taxon>
        <taxon>Euteleostomi</taxon>
        <taxon>Actinopterygii</taxon>
        <taxon>Neopterygii</taxon>
        <taxon>Teleostei</taxon>
        <taxon>Neoteleostei</taxon>
        <taxon>Acanthomorphata</taxon>
        <taxon>Eupercaria</taxon>
        <taxon>Perciformes</taxon>
        <taxon>Cottioidei</taxon>
        <taxon>Cottales</taxon>
        <taxon>Liparidae</taxon>
        <taxon>Liparis</taxon>
    </lineage>
</organism>
<feature type="compositionally biased region" description="Basic and acidic residues" evidence="1">
    <location>
        <begin position="60"/>
        <end position="76"/>
    </location>
</feature>
<sequence>MFTGVQGVQGVVFFSFCVVTGRLRRRARCSGPMPTRPTSRHAVGRAEPLAEQSSSQGLLRQEHQETRRSKESTRRFYGDAQSNISLSYFSYGCSEYTDKELQRRAAEAAAGETWTAGDLESLSHREQTPSGFR</sequence>
<feature type="compositionally biased region" description="Low complexity" evidence="1">
    <location>
        <begin position="107"/>
        <end position="117"/>
    </location>
</feature>
<dbReference type="EMBL" id="SRLO01000003">
    <property type="protein sequence ID" value="TNN89025.1"/>
    <property type="molecule type" value="Genomic_DNA"/>
</dbReference>
<keyword evidence="3" id="KW-1185">Reference proteome</keyword>